<evidence type="ECO:0000256" key="1">
    <source>
        <dbReference type="SAM" id="MobiDB-lite"/>
    </source>
</evidence>
<feature type="compositionally biased region" description="Basic and acidic residues" evidence="1">
    <location>
        <begin position="322"/>
        <end position="334"/>
    </location>
</feature>
<reference evidence="2" key="1">
    <citation type="submission" date="2015-07" db="EMBL/GenBank/DDBJ databases">
        <title>Adaptation to a free-living lifestyle via gene acquisitions in the diplomonad Trepomonas sp. PC1.</title>
        <authorList>
            <person name="Xu F."/>
            <person name="Jerlstrom-Hultqvist J."/>
            <person name="Kolisko M."/>
            <person name="Simpson A.G.B."/>
            <person name="Roger A.J."/>
            <person name="Svard S.G."/>
            <person name="Andersson J.O."/>
        </authorList>
    </citation>
    <scope>NUCLEOTIDE SEQUENCE</scope>
    <source>
        <strain evidence="2">PC1</strain>
    </source>
</reference>
<proteinExistence type="predicted"/>
<dbReference type="AlphaFoldDB" id="A0A146JYW8"/>
<feature type="non-terminal residue" evidence="2">
    <location>
        <position position="539"/>
    </location>
</feature>
<feature type="region of interest" description="Disordered" evidence="1">
    <location>
        <begin position="311"/>
        <end position="348"/>
    </location>
</feature>
<dbReference type="EMBL" id="GDID01006723">
    <property type="protein sequence ID" value="JAP89883.1"/>
    <property type="molecule type" value="Transcribed_RNA"/>
</dbReference>
<accession>A0A146JYW8</accession>
<gene>
    <name evidence="2" type="ORF">TPC1_30622</name>
</gene>
<feature type="compositionally biased region" description="Polar residues" evidence="1">
    <location>
        <begin position="362"/>
        <end position="376"/>
    </location>
</feature>
<evidence type="ECO:0000313" key="2">
    <source>
        <dbReference type="EMBL" id="JAP89883.1"/>
    </source>
</evidence>
<feature type="region of interest" description="Disordered" evidence="1">
    <location>
        <begin position="362"/>
        <end position="394"/>
    </location>
</feature>
<name>A0A146JYW8_9EUKA</name>
<organism evidence="2">
    <name type="scientific">Trepomonas sp. PC1</name>
    <dbReference type="NCBI Taxonomy" id="1076344"/>
    <lineage>
        <taxon>Eukaryota</taxon>
        <taxon>Metamonada</taxon>
        <taxon>Diplomonadida</taxon>
        <taxon>Hexamitidae</taxon>
        <taxon>Hexamitinae</taxon>
        <taxon>Trepomonas</taxon>
    </lineage>
</organism>
<protein>
    <submittedName>
        <fullName evidence="2">Uncharacterized protein</fullName>
    </submittedName>
</protein>
<feature type="non-terminal residue" evidence="2">
    <location>
        <position position="1"/>
    </location>
</feature>
<feature type="compositionally biased region" description="Basic and acidic residues" evidence="1">
    <location>
        <begin position="377"/>
        <end position="386"/>
    </location>
</feature>
<sequence length="539" mass="62445">IPKMQTSSPKISIPLSMRNIVNSYYLINGPWMINYNGKAVCVIDGQIVELFQFEVLPRQDIEAYYFQGKIFYLAAFSGFLYYYDLLSKQCVMFGGGRIKLKFNREKNFVMVEDQIIYIDMFYQLRRFSLTSQQDYLVENFDGCSLLQVFCTKLVVQHKQPSMLTLFELRNKRLVEISSQRGYLRLKVGDMGLNLNSKDRYLVNLNLNMLKCQVDANVQRGFAKVFSNIFGATCFPEFALQQKSSYVAYLNEQLKQDSYLKQLVDGQPTRSLARESTGKEISKEMIAQLPIPAINQISEIQDGKLAILHEEPKKKISVQHSNEAPKADQKEKENNEIQNKNQTNSYSKQEISNIELPISDKLNSQQHQEIQKNQQTKINEESLKPDENEPQDENTSIVSTVAINIKTEYSPIPVKSVLHTANSDCNLKIFEQCSKEIQCQIIEEVSHDIKLLRSCESEYFFEAISFYVVNSFESTIEMKQELHNVYCLGVCHKFSNKREIDLLMQQLVKQIENQDFKKKKMKLIKQQICTLVDFIVDESK</sequence>